<evidence type="ECO:0000256" key="2">
    <source>
        <dbReference type="SAM" id="Phobius"/>
    </source>
</evidence>
<dbReference type="EMBL" id="KV419456">
    <property type="protein sequence ID" value="KZS87113.1"/>
    <property type="molecule type" value="Genomic_DNA"/>
</dbReference>
<protein>
    <submittedName>
        <fullName evidence="3">Uncharacterized protein</fullName>
    </submittedName>
</protein>
<feature type="compositionally biased region" description="Low complexity" evidence="1">
    <location>
        <begin position="472"/>
        <end position="490"/>
    </location>
</feature>
<dbReference type="Proteomes" id="UP000076722">
    <property type="component" value="Unassembled WGS sequence"/>
</dbReference>
<evidence type="ECO:0000313" key="4">
    <source>
        <dbReference type="Proteomes" id="UP000076722"/>
    </source>
</evidence>
<organism evidence="3 4">
    <name type="scientific">Sistotremastrum niveocremeum HHB9708</name>
    <dbReference type="NCBI Taxonomy" id="1314777"/>
    <lineage>
        <taxon>Eukaryota</taxon>
        <taxon>Fungi</taxon>
        <taxon>Dikarya</taxon>
        <taxon>Basidiomycota</taxon>
        <taxon>Agaricomycotina</taxon>
        <taxon>Agaricomycetes</taxon>
        <taxon>Sistotremastrales</taxon>
        <taxon>Sistotremastraceae</taxon>
        <taxon>Sertulicium</taxon>
        <taxon>Sertulicium niveocremeum</taxon>
    </lineage>
</organism>
<reference evidence="3 4" key="1">
    <citation type="journal article" date="2016" name="Mol. Biol. Evol.">
        <title>Comparative Genomics of Early-Diverging Mushroom-Forming Fungi Provides Insights into the Origins of Lignocellulose Decay Capabilities.</title>
        <authorList>
            <person name="Nagy L.G."/>
            <person name="Riley R."/>
            <person name="Tritt A."/>
            <person name="Adam C."/>
            <person name="Daum C."/>
            <person name="Floudas D."/>
            <person name="Sun H."/>
            <person name="Yadav J.S."/>
            <person name="Pangilinan J."/>
            <person name="Larsson K.H."/>
            <person name="Matsuura K."/>
            <person name="Barry K."/>
            <person name="Labutti K."/>
            <person name="Kuo R."/>
            <person name="Ohm R.A."/>
            <person name="Bhattacharya S.S."/>
            <person name="Shirouzu T."/>
            <person name="Yoshinaga Y."/>
            <person name="Martin F.M."/>
            <person name="Grigoriev I.V."/>
            <person name="Hibbett D.S."/>
        </authorList>
    </citation>
    <scope>NUCLEOTIDE SEQUENCE [LARGE SCALE GENOMIC DNA]</scope>
    <source>
        <strain evidence="3 4">HHB9708</strain>
    </source>
</reference>
<keyword evidence="2" id="KW-0812">Transmembrane</keyword>
<dbReference type="STRING" id="1314777.A0A164MWN8"/>
<gene>
    <name evidence="3" type="ORF">SISNIDRAFT_461207</name>
</gene>
<feature type="transmembrane region" description="Helical" evidence="2">
    <location>
        <begin position="231"/>
        <end position="249"/>
    </location>
</feature>
<dbReference type="OrthoDB" id="2384193at2759"/>
<sequence length="579" mass="65111">MPHFSPAATLSWSIYAAIFEVFLLAHLYRYDKFQCIRWKSGRQPGTFKRVMTYSYLGTVPLILFYAVAMTVIKYRQGYVSLPLLGVVPKPYPLWPKDDQHWILPLFFVIAIAWGLEVTTHLEELMFWHFLINQGPAQRSWFNSGEFRLWCIGSTVAVMGMPLVTLVTRRDYFRCEAWIFLVGSIGSTLTTLAFFLILYRFPSFIRQVKGDGADPTVVARLETFHYLNIVRVFFRFLFTIPLIVLSSDGIRNDAHPVNENMFAVDLCIMSSGLGCILSSAITLLIFFPHSTSTTISATTPDQNAPVNSQYQNNRDSFILATKSHDGVIFQPGVGPLSPPNMTPNEEPYELDGHPITPLSPPGVTVTEIHPRELAASELEESQSRRRGRAMRRGQREGTYEGRDGDEGDEEGADDEYASGSGSEEDDESEGEGEMIDDTHSSSKRDSSLATHPPAQIHSRHPPHPQIIRHHPSRSPMGRPSPSQSRRTSYQNLQPHQILQLQQQQQLHWRRSGGMGYPVGVAVVDVETGSSRSLAMGRNGQSPERAIDVSWRMSTGSHYMNNYTSPIDFVDYPDEPVRGAV</sequence>
<accession>A0A164MWN8</accession>
<feature type="region of interest" description="Disordered" evidence="1">
    <location>
        <begin position="328"/>
        <end position="490"/>
    </location>
</feature>
<feature type="compositionally biased region" description="Basic residues" evidence="1">
    <location>
        <begin position="456"/>
        <end position="471"/>
    </location>
</feature>
<feature type="transmembrane region" description="Helical" evidence="2">
    <location>
        <begin position="50"/>
        <end position="72"/>
    </location>
</feature>
<feature type="compositionally biased region" description="Basic and acidic residues" evidence="1">
    <location>
        <begin position="392"/>
        <end position="403"/>
    </location>
</feature>
<name>A0A164MWN8_9AGAM</name>
<keyword evidence="4" id="KW-1185">Reference proteome</keyword>
<feature type="compositionally biased region" description="Acidic residues" evidence="1">
    <location>
        <begin position="404"/>
        <end position="434"/>
    </location>
</feature>
<feature type="transmembrane region" description="Helical" evidence="2">
    <location>
        <begin position="261"/>
        <end position="286"/>
    </location>
</feature>
<feature type="transmembrane region" description="Helical" evidence="2">
    <location>
        <begin position="101"/>
        <end position="121"/>
    </location>
</feature>
<feature type="transmembrane region" description="Helical" evidence="2">
    <location>
        <begin position="146"/>
        <end position="164"/>
    </location>
</feature>
<feature type="transmembrane region" description="Helical" evidence="2">
    <location>
        <begin position="12"/>
        <end position="30"/>
    </location>
</feature>
<keyword evidence="2" id="KW-1133">Transmembrane helix</keyword>
<feature type="compositionally biased region" description="Basic and acidic residues" evidence="1">
    <location>
        <begin position="435"/>
        <end position="445"/>
    </location>
</feature>
<keyword evidence="2" id="KW-0472">Membrane</keyword>
<evidence type="ECO:0000256" key="1">
    <source>
        <dbReference type="SAM" id="MobiDB-lite"/>
    </source>
</evidence>
<feature type="transmembrane region" description="Helical" evidence="2">
    <location>
        <begin position="176"/>
        <end position="198"/>
    </location>
</feature>
<evidence type="ECO:0000313" key="3">
    <source>
        <dbReference type="EMBL" id="KZS87113.1"/>
    </source>
</evidence>
<dbReference type="AlphaFoldDB" id="A0A164MWN8"/>
<proteinExistence type="predicted"/>